<evidence type="ECO:0000256" key="11">
    <source>
        <dbReference type="HAMAP-Rule" id="MF_00497"/>
    </source>
</evidence>
<dbReference type="GO" id="GO:0005737">
    <property type="term" value="C:cytoplasm"/>
    <property type="evidence" value="ECO:0007669"/>
    <property type="project" value="UniProtKB-SubCell"/>
</dbReference>
<comment type="function">
    <text evidence="11">Catalyzes the NAD(P)H-dependent reduction of dihydroxyacetonephosphate (DHAP or glycerone phosphate) to glycerol 1-phosphate (G1P). The G1P thus generated is used as the glycerophosphate backbone of phospholipids in the cellular membranes of Archaea.</text>
</comment>
<evidence type="ECO:0000313" key="16">
    <source>
        <dbReference type="Proteomes" id="UP000195137"/>
    </source>
</evidence>
<evidence type="ECO:0000256" key="3">
    <source>
        <dbReference type="ARBA" id="ARBA00022723"/>
    </source>
</evidence>
<evidence type="ECO:0000256" key="10">
    <source>
        <dbReference type="ARBA" id="ARBA00023264"/>
    </source>
</evidence>
<dbReference type="Gene3D" id="3.40.50.1970">
    <property type="match status" value="1"/>
</dbReference>
<evidence type="ECO:0000256" key="8">
    <source>
        <dbReference type="ARBA" id="ARBA00023098"/>
    </source>
</evidence>
<feature type="binding site" evidence="12">
    <location>
        <position position="253"/>
    </location>
    <ligand>
        <name>glycerol</name>
        <dbReference type="ChEBI" id="CHEBI:17754"/>
    </ligand>
</feature>
<dbReference type="Gene3D" id="1.20.1090.10">
    <property type="entry name" value="Dehydroquinate synthase-like - alpha domain"/>
    <property type="match status" value="1"/>
</dbReference>
<dbReference type="PANTHER" id="PTHR43616:SF5">
    <property type="entry name" value="GLYCEROL DEHYDROGENASE 1"/>
    <property type="match status" value="1"/>
</dbReference>
<evidence type="ECO:0000256" key="14">
    <source>
        <dbReference type="PIRSR" id="PIRSR000112-3"/>
    </source>
</evidence>
<feature type="binding site" evidence="11">
    <location>
        <position position="269"/>
    </location>
    <ligand>
        <name>Zn(2+)</name>
        <dbReference type="ChEBI" id="CHEBI:29105"/>
        <note>catalytic</note>
    </ligand>
</feature>
<feature type="binding site" evidence="11 14">
    <location>
        <position position="130"/>
    </location>
    <ligand>
        <name>NAD(+)</name>
        <dbReference type="ChEBI" id="CHEBI:57540"/>
    </ligand>
</feature>
<dbReference type="NCBIfam" id="NF002022">
    <property type="entry name" value="PRK00843.1"/>
    <property type="match status" value="1"/>
</dbReference>
<dbReference type="GO" id="GO:0046872">
    <property type="term" value="F:metal ion binding"/>
    <property type="evidence" value="ECO:0007669"/>
    <property type="project" value="UniProtKB-KW"/>
</dbReference>
<dbReference type="GO" id="GO:0006650">
    <property type="term" value="P:glycerophospholipid metabolic process"/>
    <property type="evidence" value="ECO:0007669"/>
    <property type="project" value="UniProtKB-UniRule"/>
</dbReference>
<dbReference type="GO" id="GO:0106357">
    <property type="term" value="F:glycerol-1-phosphate dehydrogenase (NAD+) activity"/>
    <property type="evidence" value="ECO:0007669"/>
    <property type="project" value="RHEA"/>
</dbReference>
<dbReference type="PANTHER" id="PTHR43616">
    <property type="entry name" value="GLYCEROL DEHYDROGENASE"/>
    <property type="match status" value="1"/>
</dbReference>
<dbReference type="RefSeq" id="WP_201721250.1">
    <property type="nucleotide sequence ID" value="NZ_MRZU01000003.1"/>
</dbReference>
<comment type="caution">
    <text evidence="15">The sequence shown here is derived from an EMBL/GenBank/DDBJ whole genome shotgun (WGS) entry which is preliminary data.</text>
</comment>
<comment type="pathway">
    <text evidence="11">Membrane lipid metabolism; glycerophospholipid metabolism.</text>
</comment>
<comment type="cofactor">
    <cofactor evidence="11 12">
        <name>Zn(2+)</name>
        <dbReference type="ChEBI" id="CHEBI:29105"/>
    </cofactor>
    <text evidence="11 12">Binds 1 zinc ion per subunit.</text>
</comment>
<evidence type="ECO:0000256" key="6">
    <source>
        <dbReference type="ARBA" id="ARBA00023002"/>
    </source>
</evidence>
<keyword evidence="6 11" id="KW-0560">Oxidoreductase</keyword>
<feature type="binding site" evidence="11">
    <location>
        <position position="173"/>
    </location>
    <ligand>
        <name>Zn(2+)</name>
        <dbReference type="ChEBI" id="CHEBI:29105"/>
        <note>catalytic</note>
    </ligand>
</feature>
<evidence type="ECO:0000256" key="13">
    <source>
        <dbReference type="PIRSR" id="PIRSR000112-2"/>
    </source>
</evidence>
<comment type="similarity">
    <text evidence="11">Belongs to the glycerol-1-phosphate dehydrogenase family.</text>
</comment>
<evidence type="ECO:0000256" key="1">
    <source>
        <dbReference type="ARBA" id="ARBA00022490"/>
    </source>
</evidence>
<organism evidence="15 16">
    <name type="scientific">Methanonatronarchaeum thermophilum</name>
    <dbReference type="NCBI Taxonomy" id="1927129"/>
    <lineage>
        <taxon>Archaea</taxon>
        <taxon>Methanobacteriati</taxon>
        <taxon>Methanobacteriota</taxon>
        <taxon>Methanonatronarchaeia</taxon>
        <taxon>Methanonatronarchaeales</taxon>
        <taxon>Methanonatronarchaeaceae</taxon>
        <taxon>Methanonatronarchaeum</taxon>
    </lineage>
</organism>
<keyword evidence="16" id="KW-1185">Reference proteome</keyword>
<feature type="binding site" evidence="11">
    <location>
        <position position="253"/>
    </location>
    <ligand>
        <name>Zn(2+)</name>
        <dbReference type="ChEBI" id="CHEBI:29105"/>
        <note>catalytic</note>
    </ligand>
</feature>
<dbReference type="CDD" id="cd08173">
    <property type="entry name" value="Gro1PDH"/>
    <property type="match status" value="1"/>
</dbReference>
<proteinExistence type="inferred from homology"/>
<feature type="binding site" evidence="12">
    <location>
        <position position="173"/>
    </location>
    <ligand>
        <name>glycerol</name>
        <dbReference type="ChEBI" id="CHEBI:17754"/>
    </ligand>
</feature>
<keyword evidence="8 11" id="KW-0443">Lipid metabolism</keyword>
<protein>
    <recommendedName>
        <fullName evidence="11">Glycerol-1-phosphate dehydrogenase [NAD(P)+]</fullName>
        <shortName evidence="11">G1P dehydrogenase</shortName>
        <shortName evidence="11">G1PDH</shortName>
        <ecNumber evidence="11">1.1.1.261</ecNumber>
    </recommendedName>
    <alternativeName>
        <fullName evidence="11">Enantiomeric glycerophosphate synthase</fullName>
    </alternativeName>
    <alternativeName>
        <fullName evidence="11">sn-glycerol-1-phosphate dehydrogenase</fullName>
    </alternativeName>
</protein>
<keyword evidence="2 11" id="KW-0444">Lipid biosynthesis</keyword>
<evidence type="ECO:0000256" key="2">
    <source>
        <dbReference type="ARBA" id="ARBA00022516"/>
    </source>
</evidence>
<dbReference type="OrthoDB" id="8656at2157"/>
<evidence type="ECO:0000313" key="15">
    <source>
        <dbReference type="EMBL" id="OUJ18950.1"/>
    </source>
</evidence>
<keyword evidence="3 11" id="KW-0479">Metal-binding</keyword>
<dbReference type="HAMAP" id="MF_00497_A">
    <property type="entry name" value="G1P_dehydrogenase_A"/>
    <property type="match status" value="1"/>
</dbReference>
<gene>
    <name evidence="11" type="primary">egsA</name>
    <name evidence="15" type="ORF">AMET1_0601</name>
</gene>
<feature type="binding site" evidence="11">
    <location>
        <position position="126"/>
    </location>
    <ligand>
        <name>substrate</name>
    </ligand>
</feature>
<dbReference type="Proteomes" id="UP000195137">
    <property type="component" value="Unassembled WGS sequence"/>
</dbReference>
<comment type="catalytic activity">
    <reaction evidence="11">
        <text>sn-glycerol 1-phosphate + NAD(+) = dihydroxyacetone phosphate + NADH + H(+)</text>
        <dbReference type="Rhea" id="RHEA:21412"/>
        <dbReference type="ChEBI" id="CHEBI:15378"/>
        <dbReference type="ChEBI" id="CHEBI:57540"/>
        <dbReference type="ChEBI" id="CHEBI:57642"/>
        <dbReference type="ChEBI" id="CHEBI:57685"/>
        <dbReference type="ChEBI" id="CHEBI:57945"/>
        <dbReference type="EC" id="1.1.1.261"/>
    </reaction>
</comment>
<keyword evidence="9 11" id="KW-0594">Phospholipid biosynthesis</keyword>
<dbReference type="SUPFAM" id="SSF56796">
    <property type="entry name" value="Dehydroquinate synthase-like"/>
    <property type="match status" value="1"/>
</dbReference>
<feature type="binding site" evidence="13">
    <location>
        <position position="126"/>
    </location>
    <ligand>
        <name>glycerol</name>
        <dbReference type="ChEBI" id="CHEBI:17754"/>
    </ligand>
</feature>
<dbReference type="EC" id="1.1.1.261" evidence="11"/>
<name>A0A1Y3GCI4_9EURY</name>
<evidence type="ECO:0000256" key="5">
    <source>
        <dbReference type="ARBA" id="ARBA00022857"/>
    </source>
</evidence>
<sequence length="352" mass="37799">MLSEKSKSMKLPRNVLIGHKVIERSGELCQGLGLKGRVIVATGPKTRKVAGQWTADTLEENGYEPSIIEIQKASHSEVDEVVKIGKNLEVDFIIGVGGGKVIDVAKVASSKIGTPFISVPTAASHDGIASGRASIIDGEDKVSVESTPPNGIIADTYILAEAPWKLTCAGCADIISNYTAIKDWELARKLRNDEYSSYAAALSKMTAEELAANRDSIKKGLEESAWIVVKSLISSGVAMSIAGSSRPASGAEHKFSHMLDRIAPNPALHGEQCGVGSIMMMYLHGGDWKDLKYILKEIGAPVNAKELNIKPETIIKALTKAHKIRPERYTILGNEGLTEEAAKKLAEETEVI</sequence>
<evidence type="ECO:0000256" key="7">
    <source>
        <dbReference type="ARBA" id="ARBA00023027"/>
    </source>
</evidence>
<feature type="binding site" evidence="11 14">
    <location>
        <begin position="121"/>
        <end position="124"/>
    </location>
    <ligand>
        <name>NAD(+)</name>
        <dbReference type="ChEBI" id="CHEBI:57540"/>
    </ligand>
</feature>
<dbReference type="UniPathway" id="UPA00940"/>
<dbReference type="GO" id="GO:0106358">
    <property type="term" value="F:glycerol-1-phosphate dehydrogenase (NADP+) activity"/>
    <property type="evidence" value="ECO:0007669"/>
    <property type="project" value="RHEA"/>
</dbReference>
<reference evidence="15 16" key="1">
    <citation type="submission" date="2016-12" db="EMBL/GenBank/DDBJ databases">
        <title>Discovery of methanogenic haloarchaea.</title>
        <authorList>
            <person name="Sorokin D.Y."/>
            <person name="Makarova K.S."/>
            <person name="Abbas B."/>
            <person name="Ferrer M."/>
            <person name="Golyshin P.N."/>
        </authorList>
    </citation>
    <scope>NUCLEOTIDE SEQUENCE [LARGE SCALE GENOMIC DNA]</scope>
    <source>
        <strain evidence="15">AMET1</strain>
    </source>
</reference>
<keyword evidence="1 11" id="KW-0963">Cytoplasm</keyword>
<dbReference type="EMBL" id="MRZU01000003">
    <property type="protein sequence ID" value="OUJ18950.1"/>
    <property type="molecule type" value="Genomic_DNA"/>
</dbReference>
<dbReference type="InterPro" id="IPR032837">
    <property type="entry name" value="G1PDH"/>
</dbReference>
<comment type="catalytic activity">
    <reaction evidence="11">
        <text>sn-glycerol 1-phosphate + NADP(+) = dihydroxyacetone phosphate + NADPH + H(+)</text>
        <dbReference type="Rhea" id="RHEA:21416"/>
        <dbReference type="ChEBI" id="CHEBI:15378"/>
        <dbReference type="ChEBI" id="CHEBI:57642"/>
        <dbReference type="ChEBI" id="CHEBI:57685"/>
        <dbReference type="ChEBI" id="CHEBI:57783"/>
        <dbReference type="ChEBI" id="CHEBI:58349"/>
        <dbReference type="EC" id="1.1.1.261"/>
    </reaction>
</comment>
<dbReference type="PIRSF" id="PIRSF000112">
    <property type="entry name" value="Glycerol_dehydrogenase"/>
    <property type="match status" value="1"/>
</dbReference>
<keyword evidence="7 11" id="KW-0520">NAD</keyword>
<dbReference type="InterPro" id="IPR016205">
    <property type="entry name" value="Glycerol_DH"/>
</dbReference>
<accession>A0A1Y3GCI4</accession>
<dbReference type="AlphaFoldDB" id="A0A1Y3GCI4"/>
<feature type="binding site" evidence="11">
    <location>
        <position position="173"/>
    </location>
    <ligand>
        <name>substrate</name>
    </ligand>
</feature>
<dbReference type="InterPro" id="IPR023002">
    <property type="entry name" value="G1P_dehydrogenase_arc"/>
</dbReference>
<feature type="binding site" evidence="11">
    <location>
        <position position="257"/>
    </location>
    <ligand>
        <name>substrate</name>
    </ligand>
</feature>
<feature type="binding site" evidence="11 14">
    <location>
        <begin position="99"/>
        <end position="103"/>
    </location>
    <ligand>
        <name>NAD(+)</name>
        <dbReference type="ChEBI" id="CHEBI:57540"/>
    </ligand>
</feature>
<evidence type="ECO:0000256" key="12">
    <source>
        <dbReference type="PIRSR" id="PIRSR000112-1"/>
    </source>
</evidence>
<keyword evidence="10 11" id="KW-1208">Phospholipid metabolism</keyword>
<comment type="subcellular location">
    <subcellularLocation>
        <location evidence="11">Cytoplasm</location>
    </subcellularLocation>
</comment>
<dbReference type="Pfam" id="PF13685">
    <property type="entry name" value="Fe-ADH_2"/>
    <property type="match status" value="1"/>
</dbReference>
<evidence type="ECO:0000256" key="9">
    <source>
        <dbReference type="ARBA" id="ARBA00023209"/>
    </source>
</evidence>
<keyword evidence="4 11" id="KW-0862">Zinc</keyword>
<feature type="binding site" evidence="12">
    <location>
        <position position="269"/>
    </location>
    <ligand>
        <name>glycerol</name>
        <dbReference type="ChEBI" id="CHEBI:17754"/>
    </ligand>
</feature>
<evidence type="ECO:0000256" key="4">
    <source>
        <dbReference type="ARBA" id="ARBA00022833"/>
    </source>
</evidence>
<keyword evidence="5 11" id="KW-0521">NADP</keyword>
<dbReference type="GO" id="GO:0008654">
    <property type="term" value="P:phospholipid biosynthetic process"/>
    <property type="evidence" value="ECO:0007669"/>
    <property type="project" value="UniProtKB-KW"/>
</dbReference>